<evidence type="ECO:0000256" key="1">
    <source>
        <dbReference type="SAM" id="Phobius"/>
    </source>
</evidence>
<gene>
    <name evidence="2" type="ORF">AMORRO_LOCUS2076</name>
</gene>
<keyword evidence="3" id="KW-1185">Reference proteome</keyword>
<feature type="transmembrane region" description="Helical" evidence="1">
    <location>
        <begin position="118"/>
        <end position="139"/>
    </location>
</feature>
<evidence type="ECO:0000313" key="2">
    <source>
        <dbReference type="EMBL" id="CAG8475993.1"/>
    </source>
</evidence>
<accession>A0A9N8W6I9</accession>
<name>A0A9N8W6I9_9GLOM</name>
<sequence length="213" mass="24792">FNDEQGIPASTYFSSKMAPFQRNTDLTYYNGVKIFYYIPILLTLVDAGIYVIRHFRFRNGPFKRDISINAFFAGLWLSSSIANLYPTFEGHTYTCDNNLLIQNTSYAEAITRECNTKVISISFGWIVSCLFFLTTFIAYKLWIERKEMYEGERRVEKLDEVNYKYVPKPNLMVQLDEPEQIMTFKTYSKSELKKGQSLPTLQLVTSPRSSFSD</sequence>
<feature type="transmembrane region" description="Helical" evidence="1">
    <location>
        <begin position="34"/>
        <end position="54"/>
    </location>
</feature>
<proteinExistence type="predicted"/>
<feature type="non-terminal residue" evidence="2">
    <location>
        <position position="213"/>
    </location>
</feature>
<keyword evidence="1" id="KW-1133">Transmembrane helix</keyword>
<dbReference type="AlphaFoldDB" id="A0A9N8W6I9"/>
<dbReference type="EMBL" id="CAJVPV010000841">
    <property type="protein sequence ID" value="CAG8475993.1"/>
    <property type="molecule type" value="Genomic_DNA"/>
</dbReference>
<dbReference type="OrthoDB" id="2308682at2759"/>
<protein>
    <submittedName>
        <fullName evidence="2">5065_t:CDS:1</fullName>
    </submittedName>
</protein>
<dbReference type="Proteomes" id="UP000789342">
    <property type="component" value="Unassembled WGS sequence"/>
</dbReference>
<reference evidence="2" key="1">
    <citation type="submission" date="2021-06" db="EMBL/GenBank/DDBJ databases">
        <authorList>
            <person name="Kallberg Y."/>
            <person name="Tangrot J."/>
            <person name="Rosling A."/>
        </authorList>
    </citation>
    <scope>NUCLEOTIDE SEQUENCE</scope>
    <source>
        <strain evidence="2">CL551</strain>
    </source>
</reference>
<organism evidence="2 3">
    <name type="scientific">Acaulospora morrowiae</name>
    <dbReference type="NCBI Taxonomy" id="94023"/>
    <lineage>
        <taxon>Eukaryota</taxon>
        <taxon>Fungi</taxon>
        <taxon>Fungi incertae sedis</taxon>
        <taxon>Mucoromycota</taxon>
        <taxon>Glomeromycotina</taxon>
        <taxon>Glomeromycetes</taxon>
        <taxon>Diversisporales</taxon>
        <taxon>Acaulosporaceae</taxon>
        <taxon>Acaulospora</taxon>
    </lineage>
</organism>
<evidence type="ECO:0000313" key="3">
    <source>
        <dbReference type="Proteomes" id="UP000789342"/>
    </source>
</evidence>
<feature type="transmembrane region" description="Helical" evidence="1">
    <location>
        <begin position="66"/>
        <end position="85"/>
    </location>
</feature>
<keyword evidence="1" id="KW-0472">Membrane</keyword>
<keyword evidence="1" id="KW-0812">Transmembrane</keyword>
<comment type="caution">
    <text evidence="2">The sequence shown here is derived from an EMBL/GenBank/DDBJ whole genome shotgun (WGS) entry which is preliminary data.</text>
</comment>